<evidence type="ECO:0000313" key="2">
    <source>
        <dbReference type="Proteomes" id="UP000255106"/>
    </source>
</evidence>
<reference evidence="1 2" key="1">
    <citation type="submission" date="2018-06" db="EMBL/GenBank/DDBJ databases">
        <authorList>
            <consortium name="Pathogen Informatics"/>
            <person name="Doyle S."/>
        </authorList>
    </citation>
    <scope>NUCLEOTIDE SEQUENCE [LARGE SCALE GENOMIC DNA]</scope>
    <source>
        <strain evidence="1 2">NCTC10005</strain>
    </source>
</reference>
<organism evidence="1 2">
    <name type="scientific">Enterobacter cloacae</name>
    <dbReference type="NCBI Taxonomy" id="550"/>
    <lineage>
        <taxon>Bacteria</taxon>
        <taxon>Pseudomonadati</taxon>
        <taxon>Pseudomonadota</taxon>
        <taxon>Gammaproteobacteria</taxon>
        <taxon>Enterobacterales</taxon>
        <taxon>Enterobacteriaceae</taxon>
        <taxon>Enterobacter</taxon>
        <taxon>Enterobacter cloacae complex</taxon>
    </lineage>
</organism>
<dbReference type="Proteomes" id="UP000255106">
    <property type="component" value="Unassembled WGS sequence"/>
</dbReference>
<evidence type="ECO:0000313" key="1">
    <source>
        <dbReference type="EMBL" id="STQ12597.1"/>
    </source>
</evidence>
<sequence length="58" mass="6683">MKKIIAVAIVSTILVILSLYAVNAVIISQQKDKQREIARRFCTIPKDYPKASRWPLKR</sequence>
<dbReference type="AlphaFoldDB" id="A0A377M1U7"/>
<gene>
    <name evidence="1" type="ORF">NCTC10005_05390</name>
</gene>
<dbReference type="EMBL" id="UGJB01000004">
    <property type="protein sequence ID" value="STQ12597.1"/>
    <property type="molecule type" value="Genomic_DNA"/>
</dbReference>
<proteinExistence type="predicted"/>
<protein>
    <submittedName>
        <fullName evidence="1">Predicted signal transduction protein containing sensor and EAL domains</fullName>
    </submittedName>
</protein>
<name>A0A377M1U7_ENTCL</name>
<accession>A0A377M1U7</accession>